<feature type="signal peptide" evidence="1">
    <location>
        <begin position="1"/>
        <end position="21"/>
    </location>
</feature>
<dbReference type="AlphaFoldDB" id="A0A964TCS9"/>
<gene>
    <name evidence="2" type="ORF">GTQ34_04265</name>
</gene>
<dbReference type="RefSeq" id="WP_166522510.1">
    <property type="nucleotide sequence ID" value="NZ_JAAABI010000001.1"/>
</dbReference>
<organism evidence="2 3">
    <name type="scientific">Flagellimonas ochracea</name>
    <dbReference type="NCBI Taxonomy" id="2696472"/>
    <lineage>
        <taxon>Bacteria</taxon>
        <taxon>Pseudomonadati</taxon>
        <taxon>Bacteroidota</taxon>
        <taxon>Flavobacteriia</taxon>
        <taxon>Flavobacteriales</taxon>
        <taxon>Flavobacteriaceae</taxon>
        <taxon>Flagellimonas</taxon>
    </lineage>
</organism>
<reference evidence="2" key="1">
    <citation type="submission" date="2020-01" db="EMBL/GenBank/DDBJ databases">
        <title>Muricauda ochracea sp. nov., isolated from a tidal flat of Garorim bay in Korea.</title>
        <authorList>
            <person name="Kim D."/>
            <person name="Yoo Y."/>
            <person name="Kim J.-J."/>
        </authorList>
    </citation>
    <scope>NUCLEOTIDE SEQUENCE</scope>
    <source>
        <strain evidence="2">JGD-17</strain>
    </source>
</reference>
<keyword evidence="1" id="KW-0732">Signal</keyword>
<sequence>MTFSKIKTLVFLSCLIGLISAHDLVAQFGYGNPMGRRAGFGRQQSIIPQSQSTPEETTPPTADELVDQQMPIITEALELDPFEEAVVRTTLVKSVQQRIELEILALDPLKMKEEVEKIKKRQDEEIKAGLPPDKFDAYLELQENKFKAKKKKKKKNKKKEKS</sequence>
<dbReference type="Proteomes" id="UP000667650">
    <property type="component" value="Unassembled WGS sequence"/>
</dbReference>
<feature type="chain" id="PRO_5037263416" evidence="1">
    <location>
        <begin position="22"/>
        <end position="162"/>
    </location>
</feature>
<evidence type="ECO:0000256" key="1">
    <source>
        <dbReference type="SAM" id="SignalP"/>
    </source>
</evidence>
<accession>A0A964TCS9</accession>
<comment type="caution">
    <text evidence="2">The sequence shown here is derived from an EMBL/GenBank/DDBJ whole genome shotgun (WGS) entry which is preliminary data.</text>
</comment>
<proteinExistence type="predicted"/>
<protein>
    <submittedName>
        <fullName evidence="2">Uncharacterized protein</fullName>
    </submittedName>
</protein>
<evidence type="ECO:0000313" key="3">
    <source>
        <dbReference type="Proteomes" id="UP000667650"/>
    </source>
</evidence>
<name>A0A964TCS9_9FLAO</name>
<evidence type="ECO:0000313" key="2">
    <source>
        <dbReference type="EMBL" id="NAY91126.1"/>
    </source>
</evidence>
<keyword evidence="3" id="KW-1185">Reference proteome</keyword>
<dbReference type="EMBL" id="JAAABI010000001">
    <property type="protein sequence ID" value="NAY91126.1"/>
    <property type="molecule type" value="Genomic_DNA"/>
</dbReference>